<feature type="region of interest" description="Disordered" evidence="1">
    <location>
        <begin position="1"/>
        <end position="76"/>
    </location>
</feature>
<feature type="compositionally biased region" description="Polar residues" evidence="1">
    <location>
        <begin position="25"/>
        <end position="37"/>
    </location>
</feature>
<organism evidence="2 3">
    <name type="scientific">Eschrichtius robustus</name>
    <name type="common">California gray whale</name>
    <name type="synonym">Eschrichtius gibbosus</name>
    <dbReference type="NCBI Taxonomy" id="9764"/>
    <lineage>
        <taxon>Eukaryota</taxon>
        <taxon>Metazoa</taxon>
        <taxon>Chordata</taxon>
        <taxon>Craniata</taxon>
        <taxon>Vertebrata</taxon>
        <taxon>Euteleostomi</taxon>
        <taxon>Mammalia</taxon>
        <taxon>Eutheria</taxon>
        <taxon>Laurasiatheria</taxon>
        <taxon>Artiodactyla</taxon>
        <taxon>Whippomorpha</taxon>
        <taxon>Cetacea</taxon>
        <taxon>Mysticeti</taxon>
        <taxon>Eschrichtiidae</taxon>
        <taxon>Eschrichtius</taxon>
    </lineage>
</organism>
<dbReference type="AlphaFoldDB" id="A0AB34HUB3"/>
<name>A0AB34HUB3_ESCRO</name>
<dbReference type="EMBL" id="JAIQCJ010000850">
    <property type="protein sequence ID" value="KAJ8794405.1"/>
    <property type="molecule type" value="Genomic_DNA"/>
</dbReference>
<protein>
    <submittedName>
        <fullName evidence="2">Uncharacterized protein</fullName>
    </submittedName>
</protein>
<proteinExistence type="predicted"/>
<evidence type="ECO:0000313" key="2">
    <source>
        <dbReference type="EMBL" id="KAJ8794405.1"/>
    </source>
</evidence>
<accession>A0AB34HUB3</accession>
<comment type="caution">
    <text evidence="2">The sequence shown here is derived from an EMBL/GenBank/DDBJ whole genome shotgun (WGS) entry which is preliminary data.</text>
</comment>
<gene>
    <name evidence="2" type="ORF">J1605_003172</name>
</gene>
<dbReference type="Proteomes" id="UP001159641">
    <property type="component" value="Unassembled WGS sequence"/>
</dbReference>
<evidence type="ECO:0000256" key="1">
    <source>
        <dbReference type="SAM" id="MobiDB-lite"/>
    </source>
</evidence>
<keyword evidence="3" id="KW-1185">Reference proteome</keyword>
<feature type="compositionally biased region" description="Basic and acidic residues" evidence="1">
    <location>
        <begin position="7"/>
        <end position="16"/>
    </location>
</feature>
<evidence type="ECO:0000313" key="3">
    <source>
        <dbReference type="Proteomes" id="UP001159641"/>
    </source>
</evidence>
<sequence>MHLVKLKQFDAKDKNDYVITPAQPPSSSQGAGITGSASDLPLREGPSPKEGQGLSHENSERLGYRKTPVSKQRGLSTYSQRRLFVADVHPALSHGAPPLLAVCPASSPPLHGAMTSGSCPTPHGAVPPPLHGAPPHPVRRRGAVSTRGAWWGRCLGQLGPRPAARRL</sequence>
<reference evidence="2 3" key="1">
    <citation type="submission" date="2022-11" db="EMBL/GenBank/DDBJ databases">
        <title>Whole genome sequence of Eschrichtius robustus ER-17-0199.</title>
        <authorList>
            <person name="Bruniche-Olsen A."/>
            <person name="Black A.N."/>
            <person name="Fields C.J."/>
            <person name="Walden K."/>
            <person name="Dewoody J.A."/>
        </authorList>
    </citation>
    <scope>NUCLEOTIDE SEQUENCE [LARGE SCALE GENOMIC DNA]</scope>
    <source>
        <strain evidence="2">ER-17-0199</strain>
        <tissue evidence="2">Blubber</tissue>
    </source>
</reference>